<gene>
    <name evidence="1" type="ORF">IEE83_07530</name>
</gene>
<evidence type="ECO:0000313" key="2">
    <source>
        <dbReference type="Proteomes" id="UP000634134"/>
    </source>
</evidence>
<evidence type="ECO:0000313" key="1">
    <source>
        <dbReference type="EMBL" id="MBE9461730.1"/>
    </source>
</evidence>
<organism evidence="1 2">
    <name type="scientific">Dyadobacter subterraneus</name>
    <dbReference type="NCBI Taxonomy" id="2773304"/>
    <lineage>
        <taxon>Bacteria</taxon>
        <taxon>Pseudomonadati</taxon>
        <taxon>Bacteroidota</taxon>
        <taxon>Cytophagia</taxon>
        <taxon>Cytophagales</taxon>
        <taxon>Spirosomataceae</taxon>
        <taxon>Dyadobacter</taxon>
    </lineage>
</organism>
<dbReference type="EMBL" id="JACYGY010000001">
    <property type="protein sequence ID" value="MBE9461730.1"/>
    <property type="molecule type" value="Genomic_DNA"/>
</dbReference>
<accession>A0ABR9W8C2</accession>
<reference evidence="2" key="1">
    <citation type="submission" date="2023-07" db="EMBL/GenBank/DDBJ databases">
        <title>Dyadobacter sp. nov 'subterranea' isolated from contaminted grondwater.</title>
        <authorList>
            <person name="Szabo I."/>
            <person name="Al-Omari J."/>
            <person name="Szerdahelyi S.G."/>
            <person name="Rado J."/>
        </authorList>
    </citation>
    <scope>NUCLEOTIDE SEQUENCE [LARGE SCALE GENOMIC DNA]</scope>
    <source>
        <strain evidence="2">UP-52</strain>
    </source>
</reference>
<keyword evidence="2" id="KW-1185">Reference proteome</keyword>
<dbReference type="RefSeq" id="WP_194119989.1">
    <property type="nucleotide sequence ID" value="NZ_JACYGY010000001.1"/>
</dbReference>
<protein>
    <submittedName>
        <fullName evidence="1">Uncharacterized protein</fullName>
    </submittedName>
</protein>
<dbReference type="Proteomes" id="UP000634134">
    <property type="component" value="Unassembled WGS sequence"/>
</dbReference>
<name>A0ABR9W8C2_9BACT</name>
<proteinExistence type="predicted"/>
<comment type="caution">
    <text evidence="1">The sequence shown here is derived from an EMBL/GenBank/DDBJ whole genome shotgun (WGS) entry which is preliminary data.</text>
</comment>
<sequence length="222" mass="25425">MKILMRYYWVMILLVVNFACTDKELTKEDEKDIVINKDEVLPLIENKTWGLIKIEKQIGTGSRSELPSSPEYTAYKTQCSFVYSSGYVGFYSGNESTSDSVKQNHNFPSYARTFSIFTRISLPVGLDYSWDDTAGTMVTHCYDGTKILRIPLDQTAYLEKGSLVLYKDMAAAQASKIPENITFVAQENDPTQGAVTYYYSFRPLYPYKIHATQWENDSFVMF</sequence>